<sequence>MPNDFSSSGPPFHDHPQPHIPIHNERHMKVICIGAGASGLLLAYKLQRSFENFELTLYEKNADVAGTWYENKYPGCGCDVPAHTYTWSFEPSAKQSSLYASSDEIFQYFSSFCEKYELQKYCKFKHQVTKACWNDTTARWELEIADLTNGTIFLDSCNLLVNACGILNSWRWPDIPGFGNYKGPLLHTAKWDPSVDLNGKHVGLIGCGSSGVQVLPAIHPVVSKVTTFIRSPTWVSPGHTTLQHVYTEEEHREFETNPDALLRHRKTLESSLNNFFPVFIANSDVQKGVRAAMVDMMKDKLGDEGLAQLVIPTWGVGCRRITPGPGYLEALASEKVQVVFGRIEEITEKGCVCDGQEYAVDVLICATGFDTSYRPRFPLIGLKGKNLADIWSDEPKAYLGLAVNDFPNYFTFLGPNSPVNNGPILIAIEAQADYILKMIDRWQTENIHSFSPKAEAVEDFIAFKDSFMKQTVWDDACNSWYKGKSGKNIALWPGSTMHYLEAIAEPRYNDWDFKYTGNRFAFLGNGFSQTEKDLTADWAYYIRNQDDSPYLSRGKRRRVVTSSGTIDRKGPLGWM</sequence>
<evidence type="ECO:0000313" key="3">
    <source>
        <dbReference type="Proteomes" id="UP001148786"/>
    </source>
</evidence>
<dbReference type="OrthoDB" id="74360at2759"/>
<dbReference type="EMBL" id="JANKHO010000496">
    <property type="protein sequence ID" value="KAJ3509197.1"/>
    <property type="molecule type" value="Genomic_DNA"/>
</dbReference>
<comment type="similarity">
    <text evidence="1">Belongs to the FAD-binding monooxygenase family.</text>
</comment>
<name>A0A9W8K8E7_9AGAR</name>
<protein>
    <submittedName>
        <fullName evidence="2">Uncharacterized protein</fullName>
    </submittedName>
</protein>
<evidence type="ECO:0000256" key="1">
    <source>
        <dbReference type="ARBA" id="ARBA00010139"/>
    </source>
</evidence>
<reference evidence="2" key="1">
    <citation type="submission" date="2022-07" db="EMBL/GenBank/DDBJ databases">
        <title>Genome Sequence of Agrocybe chaxingu.</title>
        <authorList>
            <person name="Buettner E."/>
        </authorList>
    </citation>
    <scope>NUCLEOTIDE SEQUENCE</scope>
    <source>
        <strain evidence="2">MP-N11</strain>
    </source>
</reference>
<dbReference type="PANTHER" id="PTHR42877">
    <property type="entry name" value="L-ORNITHINE N(5)-MONOOXYGENASE-RELATED"/>
    <property type="match status" value="1"/>
</dbReference>
<gene>
    <name evidence="2" type="ORF">NLJ89_g5349</name>
</gene>
<dbReference type="InterPro" id="IPR036188">
    <property type="entry name" value="FAD/NAD-bd_sf"/>
</dbReference>
<accession>A0A9W8K8E7</accession>
<keyword evidence="3" id="KW-1185">Reference proteome</keyword>
<comment type="caution">
    <text evidence="2">The sequence shown here is derived from an EMBL/GenBank/DDBJ whole genome shotgun (WGS) entry which is preliminary data.</text>
</comment>
<evidence type="ECO:0000313" key="2">
    <source>
        <dbReference type="EMBL" id="KAJ3509197.1"/>
    </source>
</evidence>
<dbReference type="PANTHER" id="PTHR42877:SF8">
    <property type="entry name" value="MONOOXYGENASE"/>
    <property type="match status" value="1"/>
</dbReference>
<organism evidence="2 3">
    <name type="scientific">Agrocybe chaxingu</name>
    <dbReference type="NCBI Taxonomy" id="84603"/>
    <lineage>
        <taxon>Eukaryota</taxon>
        <taxon>Fungi</taxon>
        <taxon>Dikarya</taxon>
        <taxon>Basidiomycota</taxon>
        <taxon>Agaricomycotina</taxon>
        <taxon>Agaricomycetes</taxon>
        <taxon>Agaricomycetidae</taxon>
        <taxon>Agaricales</taxon>
        <taxon>Agaricineae</taxon>
        <taxon>Strophariaceae</taxon>
        <taxon>Agrocybe</taxon>
    </lineage>
</organism>
<dbReference type="Proteomes" id="UP001148786">
    <property type="component" value="Unassembled WGS sequence"/>
</dbReference>
<dbReference type="Pfam" id="PF13450">
    <property type="entry name" value="NAD_binding_8"/>
    <property type="match status" value="1"/>
</dbReference>
<dbReference type="AlphaFoldDB" id="A0A9W8K8E7"/>
<dbReference type="SUPFAM" id="SSF51905">
    <property type="entry name" value="FAD/NAD(P)-binding domain"/>
    <property type="match status" value="1"/>
</dbReference>
<proteinExistence type="inferred from homology"/>
<dbReference type="Gene3D" id="3.50.50.60">
    <property type="entry name" value="FAD/NAD(P)-binding domain"/>
    <property type="match status" value="3"/>
</dbReference>
<dbReference type="InterPro" id="IPR051209">
    <property type="entry name" value="FAD-bind_Monooxygenase_sf"/>
</dbReference>